<organism evidence="1 2">
    <name type="scientific">Aspergillus taichungensis</name>
    <dbReference type="NCBI Taxonomy" id="482145"/>
    <lineage>
        <taxon>Eukaryota</taxon>
        <taxon>Fungi</taxon>
        <taxon>Dikarya</taxon>
        <taxon>Ascomycota</taxon>
        <taxon>Pezizomycotina</taxon>
        <taxon>Eurotiomycetes</taxon>
        <taxon>Eurotiomycetidae</taxon>
        <taxon>Eurotiales</taxon>
        <taxon>Aspergillaceae</taxon>
        <taxon>Aspergillus</taxon>
        <taxon>Aspergillus subgen. Circumdati</taxon>
    </lineage>
</organism>
<proteinExistence type="predicted"/>
<name>A0A2J5HPH4_9EURO</name>
<protein>
    <submittedName>
        <fullName evidence="1">Uncharacterized protein</fullName>
    </submittedName>
</protein>
<dbReference type="AlphaFoldDB" id="A0A2J5HPH4"/>
<dbReference type="EMBL" id="KZ559565">
    <property type="protein sequence ID" value="PLN79137.1"/>
    <property type="molecule type" value="Genomic_DNA"/>
</dbReference>
<evidence type="ECO:0000313" key="1">
    <source>
        <dbReference type="EMBL" id="PLN79137.1"/>
    </source>
</evidence>
<sequence length="86" mass="9391">MVLLLPFSLSTSTGFNLPNNGHIPFESSFQFPMSPPLLCMSFPERIASHCIASHLIASRQPQPVIDRPHTPSVILHAGNLTGNDQL</sequence>
<gene>
    <name evidence="1" type="ORF">BDW42DRAFT_173624</name>
</gene>
<keyword evidence="2" id="KW-1185">Reference proteome</keyword>
<evidence type="ECO:0000313" key="2">
    <source>
        <dbReference type="Proteomes" id="UP000235023"/>
    </source>
</evidence>
<dbReference type="Proteomes" id="UP000235023">
    <property type="component" value="Unassembled WGS sequence"/>
</dbReference>
<reference evidence="2" key="1">
    <citation type="submission" date="2017-12" db="EMBL/GenBank/DDBJ databases">
        <authorList>
            <consortium name="DOE Joint Genome Institute"/>
            <person name="Mondo S.J."/>
            <person name="Kjaerbolling I."/>
            <person name="Vesth T.C."/>
            <person name="Frisvad J.C."/>
            <person name="Nybo J.L."/>
            <person name="Theobald S."/>
            <person name="Kuo A."/>
            <person name="Bowyer P."/>
            <person name="Matsuda Y."/>
            <person name="Lyhne E.K."/>
            <person name="Kogle M.E."/>
            <person name="Clum A."/>
            <person name="Lipzen A."/>
            <person name="Salamov A."/>
            <person name="Ngan C.Y."/>
            <person name="Daum C."/>
            <person name="Chiniquy J."/>
            <person name="Barry K."/>
            <person name="LaButti K."/>
            <person name="Haridas S."/>
            <person name="Simmons B.A."/>
            <person name="Magnuson J.K."/>
            <person name="Mortensen U.H."/>
            <person name="Larsen T.O."/>
            <person name="Grigoriev I.V."/>
            <person name="Baker S.E."/>
            <person name="Andersen M.R."/>
            <person name="Nordberg H.P."/>
            <person name="Cantor M.N."/>
            <person name="Hua S.X."/>
        </authorList>
    </citation>
    <scope>NUCLEOTIDE SEQUENCE [LARGE SCALE GENOMIC DNA]</scope>
    <source>
        <strain evidence="2">IBT 19404</strain>
    </source>
</reference>
<accession>A0A2J5HPH4</accession>